<evidence type="ECO:0000313" key="5">
    <source>
        <dbReference type="RefSeq" id="XP_070487952.1"/>
    </source>
</evidence>
<protein>
    <submittedName>
        <fullName evidence="4 5">Regulator of G-protein signaling 22-like isoform X1</fullName>
    </submittedName>
</protein>
<feature type="domain" description="RGS" evidence="2">
    <location>
        <begin position="1596"/>
        <end position="1702"/>
    </location>
</feature>
<evidence type="ECO:0000313" key="4">
    <source>
        <dbReference type="RefSeq" id="XP_070487951.1"/>
    </source>
</evidence>
<evidence type="ECO:0000256" key="1">
    <source>
        <dbReference type="SAM" id="MobiDB-lite"/>
    </source>
</evidence>
<dbReference type="CDD" id="cd08725">
    <property type="entry name" value="RGS_RGS22_4"/>
    <property type="match status" value="1"/>
</dbReference>
<dbReference type="Gene3D" id="1.20.1280.50">
    <property type="match status" value="1"/>
</dbReference>
<dbReference type="CDD" id="cd08726">
    <property type="entry name" value="RGS_RGS22_3"/>
    <property type="match status" value="1"/>
</dbReference>
<keyword evidence="3" id="KW-1185">Reference proteome</keyword>
<dbReference type="Proteomes" id="UP001652662">
    <property type="component" value="Chromosome 8"/>
</dbReference>
<evidence type="ECO:0000259" key="2">
    <source>
        <dbReference type="PROSITE" id="PS50132"/>
    </source>
</evidence>
<proteinExistence type="predicted"/>
<feature type="region of interest" description="Disordered" evidence="1">
    <location>
        <begin position="346"/>
        <end position="388"/>
    </location>
</feature>
<feature type="domain" description="RGS" evidence="2">
    <location>
        <begin position="1239"/>
        <end position="1345"/>
    </location>
</feature>
<dbReference type="RefSeq" id="XP_070487951.1">
    <property type="nucleotide sequence ID" value="XM_070631850.1"/>
</dbReference>
<feature type="region of interest" description="Disordered" evidence="1">
    <location>
        <begin position="1137"/>
        <end position="1171"/>
    </location>
</feature>
<dbReference type="InterPro" id="IPR044926">
    <property type="entry name" value="RGS_subdomain_2"/>
</dbReference>
<dbReference type="InterPro" id="IPR048073">
    <property type="entry name" value="RGS22_RGS_third"/>
</dbReference>
<dbReference type="PANTHER" id="PTHR46583:SF1">
    <property type="entry name" value="REGULATOR OF G-PROTEIN SIGNALING 22"/>
    <property type="match status" value="1"/>
</dbReference>
<dbReference type="InterPro" id="IPR048074">
    <property type="entry name" value="RGS22_RGS_fourth"/>
</dbReference>
<gene>
    <name evidence="4 5" type="primary">LOC103564643</name>
</gene>
<dbReference type="InterPro" id="IPR048075">
    <property type="entry name" value="RGS22_RGS_second"/>
</dbReference>
<feature type="region of interest" description="Disordered" evidence="1">
    <location>
        <begin position="63"/>
        <end position="87"/>
    </location>
</feature>
<dbReference type="SMART" id="SM00315">
    <property type="entry name" value="RGS"/>
    <property type="match status" value="2"/>
</dbReference>
<organism evidence="3 4">
    <name type="scientific">Equus przewalskii</name>
    <name type="common">Przewalski's horse</name>
    <name type="synonym">Equus caballus przewalskii</name>
    <dbReference type="NCBI Taxonomy" id="9798"/>
    <lineage>
        <taxon>Eukaryota</taxon>
        <taxon>Metazoa</taxon>
        <taxon>Chordata</taxon>
        <taxon>Craniata</taxon>
        <taxon>Vertebrata</taxon>
        <taxon>Euteleostomi</taxon>
        <taxon>Mammalia</taxon>
        <taxon>Eutheria</taxon>
        <taxon>Laurasiatheria</taxon>
        <taxon>Perissodactyla</taxon>
        <taxon>Equidae</taxon>
        <taxon>Equus</taxon>
    </lineage>
</organism>
<name>A0ABM4QES7_EQUPR</name>
<dbReference type="PANTHER" id="PTHR46583">
    <property type="entry name" value="REGULATOR OF G-PROTEIN SIGNALING 22"/>
    <property type="match status" value="1"/>
</dbReference>
<accession>A0ABM4QES7</accession>
<dbReference type="GeneID" id="103564643"/>
<dbReference type="SUPFAM" id="SSF48097">
    <property type="entry name" value="Regulator of G-protein signaling, RGS"/>
    <property type="match status" value="4"/>
</dbReference>
<reference evidence="4 5" key="1">
    <citation type="submission" date="2025-05" db="UniProtKB">
        <authorList>
            <consortium name="RefSeq"/>
        </authorList>
    </citation>
    <scope>IDENTIFICATION</scope>
    <source>
        <tissue evidence="4 5">Blood</tissue>
    </source>
</reference>
<dbReference type="InterPro" id="IPR042651">
    <property type="entry name" value="Rgs22"/>
</dbReference>
<evidence type="ECO:0000313" key="3">
    <source>
        <dbReference type="Proteomes" id="UP001652662"/>
    </source>
</evidence>
<dbReference type="CDD" id="cd08727">
    <property type="entry name" value="RGS_RGS22_2"/>
    <property type="match status" value="1"/>
</dbReference>
<feature type="compositionally biased region" description="Low complexity" evidence="1">
    <location>
        <begin position="371"/>
        <end position="388"/>
    </location>
</feature>
<dbReference type="InterPro" id="IPR016137">
    <property type="entry name" value="RGS"/>
</dbReference>
<sequence>MSERHSGQACTAAGNEVDSPTVNFKYSSFRDFCSTSSSQDSGYSELLKSCSFDNTEKEYFGKKEKGPTLSYEHPETSNLDLTHPLESPTQKERFVFPRKEKDKTPELCETPKISGKKLLPRRRLTISFSLLKGDFESQNNSLESSSSQALNLEKNIPSSASGFQGRNNFSSLGTSTLKTEEATSSSQKLRLNFSQQKTSTIDDSKDDCSLFEVECISPIPGNNFKDSITRDFSDSSVCINDENTYPELLGSSVNGTTCGTDEDIFVTPVSNLVANIKFNARQRLSHSTEVRGNISTPEDSGFNSLCLDKTEDSLSDQEGSFQELHKRTLKVGDTIKKSRRLGRLRRLSTLREQGSQSETEEEKQTVHSDSETTSETVSDMSESQLSSDSKSEDLILSFKNLSQTPALQLVHELFMKSKRKRFQQSGAHEFLEERDEGKIAVLQCVLAGLIGKKMGIEKLDILTELKYRNLKHILAMVLDSLTTESLCSVWKVSRNWREIVVQDKKANQRRKFYITKLKMDSEGAILNVEDAATRLHVLNRSALRSVQAQARTPGSQKEQVSTFSPWGEVLTPIASSSITHLSSKQEEYVKEDSLATDDFLVDYFNEFLSLPTFSKAIRFNVDYGVFEVVNNAPQLLEKQLKKILQNQQPRNPIYDVVRKGKNDVKPIQMNAPYEDETINVNYNIMCLSREQGIQWIKKERLPAFLESDCYFEYRLAKLVSQVRWSGSGMNITLGTDFSPWVLKKPPSPPPPAIEEDNVIIMKKFYISLGEASYTQTKDWFALAKQSQQTVSTFSLPSCVFHNKIESPVISSVSESFIFDDGVHPRTKKDSSKTTRLISEFEEEEDGSISLQDTPSQALLREYLEKQQDVNESLTLHFSTCEEFLKSYVTFILRVAIYQVLGEPFRESPGYINFKNVTEVVFDERFEPIPGKNVLLSKTVQTKKEKSEEMLEQASSKSESIGPESRADWWISHKTYDIGNRKEFERFKKFIKGTSGERYCWLWMDIERLKVLKDPGRRQRCVYVFYFRHLEKMKKCYLVSSGDYYLSAEILSKLKLLDGSQWNEKHLKNIQTEVLKPLLLYWAPRFCVTHSSSAKHAIAELKFWHLRQEKPRKDVDPFPQMATLLPLRPKSCIPQMSEMQKEESSLLQSPKSPKKPPKVKTANQRPWKSESLYPFSSKDDVIEKGSRQRSESSKVIRLTSFADISECLKPQLDRKYTYTEEPLVKTMADGALGGFDMENLLQSLYVENRAGFFFTKFCEHSGNKLWKNSVYFWFDLQAYHQLFYQETLHPFKVCKQAQYLFATYIAPSATLDIGLQQEKKKEIYMKIQPPFEDLFDTAEEYILLLLLEPWTQMVKSDQVAYGKVELVEETRQLDSPHFRKLQALHKETFSRKAEDTTCEIGPGISPLHDASKQTEYWNNVPEEYKHFNFNDLLKNKLEFEHFRQFLEAHSSSMDLMCWIDIEQFRRIMYGDQKQREAKSRHIKNKYLNKKYFFGPNSPASLYQQNQIMNLSGGWGKILHEQLDAPVLIEIQKRVLNRLENVWLPLFLASEQFAARQKIKVQMRDVTEELLLQKRERKIGVWKPVESKWISSSSDIIAFRKALLNPVTARQFQRFVALKGDLLENGVLFWQEVQKYKDLCHSHCDESIIHKKILTIINCFINSSIPPALQIDIPLEQAQKIIEHRKELGPYIFREAQMTIFGVLFKFWPQFCEFRKNLTDEKIMSVLERRQEYNKQKKKLAVTEDEKFAKDGVKQYTSTSGSAVKTSALVGDPGLGLQAYSRQPTWCYSKYIEALEQERILLKIQEELEKKLFAAAPSFTNFKSTASAASLKKTVSCHNILK</sequence>
<dbReference type="Pfam" id="PF00615">
    <property type="entry name" value="RGS"/>
    <property type="match status" value="3"/>
</dbReference>
<dbReference type="PROSITE" id="PS50132">
    <property type="entry name" value="RGS"/>
    <property type="match status" value="3"/>
</dbReference>
<dbReference type="RefSeq" id="XP_070487952.1">
    <property type="nucleotide sequence ID" value="XM_070631851.1"/>
</dbReference>
<dbReference type="Gene3D" id="1.10.167.10">
    <property type="entry name" value="Regulator of G-protein Signalling 4, domain 2"/>
    <property type="match status" value="3"/>
</dbReference>
<feature type="domain" description="RGS" evidence="2">
    <location>
        <begin position="1427"/>
        <end position="1551"/>
    </location>
</feature>
<dbReference type="InterPro" id="IPR036305">
    <property type="entry name" value="RGS_sf"/>
</dbReference>
<dbReference type="CDD" id="cd22171">
    <property type="entry name" value="F-box_FBXO43"/>
    <property type="match status" value="1"/>
</dbReference>